<feature type="compositionally biased region" description="Acidic residues" evidence="1">
    <location>
        <begin position="67"/>
        <end position="111"/>
    </location>
</feature>
<dbReference type="Proteomes" id="UP000275846">
    <property type="component" value="Unassembled WGS sequence"/>
</dbReference>
<evidence type="ECO:0000313" key="4">
    <source>
        <dbReference type="WBParaSite" id="SSLN_0000729201-mRNA-1"/>
    </source>
</evidence>
<dbReference type="EMBL" id="UYSU01033968">
    <property type="protein sequence ID" value="VDL93445.1"/>
    <property type="molecule type" value="Genomic_DNA"/>
</dbReference>
<organism evidence="4">
    <name type="scientific">Schistocephalus solidus</name>
    <name type="common">Tapeworm</name>
    <dbReference type="NCBI Taxonomy" id="70667"/>
    <lineage>
        <taxon>Eukaryota</taxon>
        <taxon>Metazoa</taxon>
        <taxon>Spiralia</taxon>
        <taxon>Lophotrochozoa</taxon>
        <taxon>Platyhelminthes</taxon>
        <taxon>Cestoda</taxon>
        <taxon>Eucestoda</taxon>
        <taxon>Diphyllobothriidea</taxon>
        <taxon>Diphyllobothriidae</taxon>
        <taxon>Schistocephalus</taxon>
    </lineage>
</organism>
<sequence length="111" mass="11990">MPSNRISLTGILNSSLQSGLIVVAKIVICPTASSPVVSDRALRPAGVTGLVRPLPGLAADLRLPSNVDDDEDQDDDEDDDDDDEDEDDDDDDDDDDDEDEDDDDDDDDKSK</sequence>
<reference evidence="2 3" key="2">
    <citation type="submission" date="2018-11" db="EMBL/GenBank/DDBJ databases">
        <authorList>
            <consortium name="Pathogen Informatics"/>
        </authorList>
    </citation>
    <scope>NUCLEOTIDE SEQUENCE [LARGE SCALE GENOMIC DNA]</scope>
    <source>
        <strain evidence="2 3">NST_G2</strain>
    </source>
</reference>
<protein>
    <submittedName>
        <fullName evidence="2 4">Uncharacterized protein</fullName>
    </submittedName>
</protein>
<name>A0A183SS62_SCHSO</name>
<gene>
    <name evidence="2" type="ORF">SSLN_LOCUS7060</name>
</gene>
<feature type="region of interest" description="Disordered" evidence="1">
    <location>
        <begin position="48"/>
        <end position="111"/>
    </location>
</feature>
<keyword evidence="3" id="KW-1185">Reference proteome</keyword>
<evidence type="ECO:0000256" key="1">
    <source>
        <dbReference type="SAM" id="MobiDB-lite"/>
    </source>
</evidence>
<accession>A0A183SS62</accession>
<reference evidence="4" key="1">
    <citation type="submission" date="2016-06" db="UniProtKB">
        <authorList>
            <consortium name="WormBaseParasite"/>
        </authorList>
    </citation>
    <scope>IDENTIFICATION</scope>
</reference>
<evidence type="ECO:0000313" key="3">
    <source>
        <dbReference type="Proteomes" id="UP000275846"/>
    </source>
</evidence>
<dbReference type="AlphaFoldDB" id="A0A183SS62"/>
<dbReference type="WBParaSite" id="SSLN_0000729201-mRNA-1">
    <property type="protein sequence ID" value="SSLN_0000729201-mRNA-1"/>
    <property type="gene ID" value="SSLN_0000729201"/>
</dbReference>
<evidence type="ECO:0000313" key="2">
    <source>
        <dbReference type="EMBL" id="VDL93445.1"/>
    </source>
</evidence>
<proteinExistence type="predicted"/>